<proteinExistence type="predicted"/>
<dbReference type="GeneID" id="87962006"/>
<feature type="transmembrane region" description="Helical" evidence="1">
    <location>
        <begin position="34"/>
        <end position="60"/>
    </location>
</feature>
<gene>
    <name evidence="2" type="ORF">QC764_0113040</name>
</gene>
<protein>
    <submittedName>
        <fullName evidence="2">Uncharacterized protein</fullName>
    </submittedName>
</protein>
<evidence type="ECO:0000313" key="3">
    <source>
        <dbReference type="Proteomes" id="UP001323617"/>
    </source>
</evidence>
<organism evidence="2 3">
    <name type="scientific">Podospora pseudoanserina</name>
    <dbReference type="NCBI Taxonomy" id="2609844"/>
    <lineage>
        <taxon>Eukaryota</taxon>
        <taxon>Fungi</taxon>
        <taxon>Dikarya</taxon>
        <taxon>Ascomycota</taxon>
        <taxon>Pezizomycotina</taxon>
        <taxon>Sordariomycetes</taxon>
        <taxon>Sordariomycetidae</taxon>
        <taxon>Sordariales</taxon>
        <taxon>Podosporaceae</taxon>
        <taxon>Podospora</taxon>
    </lineage>
</organism>
<reference evidence="2 3" key="1">
    <citation type="journal article" date="2023" name="bioRxiv">
        <title>High-quality genome assemblies of four members of thePodospora anserinaspecies complex.</title>
        <authorList>
            <person name="Ament-Velasquez S.L."/>
            <person name="Vogan A.A."/>
            <person name="Wallerman O."/>
            <person name="Hartmann F."/>
            <person name="Gautier V."/>
            <person name="Silar P."/>
            <person name="Giraud T."/>
            <person name="Johannesson H."/>
        </authorList>
    </citation>
    <scope>NUCLEOTIDE SEQUENCE [LARGE SCALE GENOMIC DNA]</scope>
    <source>
        <strain evidence="2 3">CBS 124.78</strain>
    </source>
</reference>
<dbReference type="Proteomes" id="UP001323617">
    <property type="component" value="Unassembled WGS sequence"/>
</dbReference>
<keyword evidence="3" id="KW-1185">Reference proteome</keyword>
<dbReference type="RefSeq" id="XP_062796123.1">
    <property type="nucleotide sequence ID" value="XM_062941192.1"/>
</dbReference>
<evidence type="ECO:0000313" key="2">
    <source>
        <dbReference type="EMBL" id="KAK4668109.1"/>
    </source>
</evidence>
<sequence length="96" mass="9994">MYPSSSSANALLLLLPPFPSVSFSISVLRSSINLLAFAKLIVALGCLVASCSSFPILYGARLTTEPGPMFPLLLLTLDAKPASSIAHSLNAATSTR</sequence>
<comment type="caution">
    <text evidence="2">The sequence shown here is derived from an EMBL/GenBank/DDBJ whole genome shotgun (WGS) entry which is preliminary data.</text>
</comment>
<evidence type="ECO:0000256" key="1">
    <source>
        <dbReference type="SAM" id="Phobius"/>
    </source>
</evidence>
<accession>A0ABR0HJP2</accession>
<dbReference type="EMBL" id="JAFFHC010000008">
    <property type="protein sequence ID" value="KAK4668109.1"/>
    <property type="molecule type" value="Genomic_DNA"/>
</dbReference>
<keyword evidence="1" id="KW-0812">Transmembrane</keyword>
<keyword evidence="1" id="KW-0472">Membrane</keyword>
<name>A0ABR0HJP2_9PEZI</name>
<keyword evidence="1" id="KW-1133">Transmembrane helix</keyword>